<dbReference type="KEGG" id="ipa:Isop_2381"/>
<proteinExistence type="predicted"/>
<evidence type="ECO:0000259" key="7">
    <source>
        <dbReference type="PROSITE" id="PS51007"/>
    </source>
</evidence>
<dbReference type="AlphaFoldDB" id="E8QWQ8"/>
<protein>
    <recommendedName>
        <fullName evidence="7">Cytochrome c domain-containing protein</fullName>
    </recommendedName>
</protein>
<dbReference type="PANTHER" id="PTHR35889">
    <property type="entry name" value="CYCLOINULO-OLIGOSACCHARIDE FRUCTANOTRANSFERASE-RELATED"/>
    <property type="match status" value="1"/>
</dbReference>
<keyword evidence="2 4" id="KW-0479">Metal-binding</keyword>
<dbReference type="eggNOG" id="COG2010">
    <property type="taxonomic scope" value="Bacteria"/>
</dbReference>
<dbReference type="InParanoid" id="E8QWQ8"/>
<dbReference type="Pfam" id="PF07587">
    <property type="entry name" value="PSD1"/>
    <property type="match status" value="1"/>
</dbReference>
<evidence type="ECO:0000256" key="1">
    <source>
        <dbReference type="ARBA" id="ARBA00022617"/>
    </source>
</evidence>
<keyword evidence="9" id="KW-1185">Reference proteome</keyword>
<evidence type="ECO:0000256" key="2">
    <source>
        <dbReference type="ARBA" id="ARBA00022723"/>
    </source>
</evidence>
<feature type="signal peptide" evidence="6">
    <location>
        <begin position="1"/>
        <end position="32"/>
    </location>
</feature>
<keyword evidence="1 4" id="KW-0349">Heme</keyword>
<dbReference type="GO" id="GO:0046872">
    <property type="term" value="F:metal ion binding"/>
    <property type="evidence" value="ECO:0007669"/>
    <property type="project" value="UniProtKB-KW"/>
</dbReference>
<evidence type="ECO:0000313" key="9">
    <source>
        <dbReference type="Proteomes" id="UP000008631"/>
    </source>
</evidence>
<keyword evidence="6" id="KW-0732">Signal</keyword>
<dbReference type="InterPro" id="IPR009056">
    <property type="entry name" value="Cyt_c-like_dom"/>
</dbReference>
<evidence type="ECO:0000256" key="6">
    <source>
        <dbReference type="SAM" id="SignalP"/>
    </source>
</evidence>
<dbReference type="InterPro" id="IPR011429">
    <property type="entry name" value="Cyt_c_Planctomycete-type"/>
</dbReference>
<dbReference type="InterPro" id="IPR011444">
    <property type="entry name" value="DUF1549"/>
</dbReference>
<gene>
    <name evidence="8" type="ordered locus">Isop_2381</name>
</gene>
<accession>E8QWQ8</accession>
<sequence>MKMNRRRVWSLAVVGLMTFRLGLGIATPASSAAVSASPDDPPAGASAEGVALFESTIAPLFEAHCWKCHGGQEGKLRGGLRLTSRAGLLKGGDLGPAIDLETPSESLLLQAVRREGPEMPPDGRLPEAAIAALTRWVELGAPWSPKVPERGPSPAEETAANPVEARIRQGRDHWSYRPVVRPKVPTPADASWADHPIDAFIAVAREAEGLVPAPPADKTTLIRRLTYDLTGLPPTPEEIDAFLKDDSPHAYETLVDRLLASPAYGEKWGRLWLDLVRYAETNGYERDGDKPHVWRYRDYVIQSFNDDKPYDQFIREQLAGDELWPDSPEAIVATGYYRLGLWDDEPADPLQARFDEFDDLVATTGQVFLGMTLNCARCHDHKIDPILQADYYKMLAFFRDIPPFSESRDTSSKFNTRDISPPEIRKTYEEELERRRVEREAIAREMTALEDQVIKRMPEEDQRASEGLDRPVVLKKLPAFFQGDESSRYDELKRRADQLDRLPTPPRDLALTINHCDPNPPPTHILIRGNPHAVGPVVQPGFPAVLGTPDPVIPPPSEGAKTAGRRRILADWIASPDNPLTARVMVNRLWHGHFGRGLVEMTSDFGDSGPPPSHPELLDWLASEFMSGGWTLKRIHRLILTSKTYRMSSGVDHCSKGLEIDPANTLLWRFNPRRLTAEEIRDAILAVSGTLNPQRGGPSVRPPIPDDVLAGQSMPGNGWKPFSPPDQWGRRSVYVKVKRSLALPILETHDAPDPDSSCSARFVTIVPSQALGMMNGDFVNEQAGYFAQRLLNAHPNDPRAQLALAIRLALGRDPTHQELDDDLAFLRQSIELDGLEPTEALRHYTLMLLNTNEFVFLD</sequence>
<name>E8QWQ8_ISOPI</name>
<dbReference type="HOGENOM" id="CLU_005632_1_0_0"/>
<dbReference type="EMBL" id="CP002353">
    <property type="protein sequence ID" value="ADV62958.1"/>
    <property type="molecule type" value="Genomic_DNA"/>
</dbReference>
<dbReference type="PROSITE" id="PS51007">
    <property type="entry name" value="CYTC"/>
    <property type="match status" value="1"/>
</dbReference>
<dbReference type="STRING" id="575540.Isop_2381"/>
<evidence type="ECO:0000256" key="5">
    <source>
        <dbReference type="SAM" id="Coils"/>
    </source>
</evidence>
<feature type="coiled-coil region" evidence="5">
    <location>
        <begin position="425"/>
        <end position="452"/>
    </location>
</feature>
<evidence type="ECO:0000313" key="8">
    <source>
        <dbReference type="EMBL" id="ADV62958.1"/>
    </source>
</evidence>
<keyword evidence="5" id="KW-0175">Coiled coil</keyword>
<reference evidence="8 9" key="2">
    <citation type="journal article" date="2011" name="Stand. Genomic Sci.">
        <title>Complete genome sequence of Isosphaera pallida type strain (IS1B).</title>
        <authorList>
            <consortium name="US DOE Joint Genome Institute (JGI-PGF)"/>
            <person name="Goker M."/>
            <person name="Cleland D."/>
            <person name="Saunders E."/>
            <person name="Lapidus A."/>
            <person name="Nolan M."/>
            <person name="Lucas S."/>
            <person name="Hammon N."/>
            <person name="Deshpande S."/>
            <person name="Cheng J.F."/>
            <person name="Tapia R."/>
            <person name="Han C."/>
            <person name="Goodwin L."/>
            <person name="Pitluck S."/>
            <person name="Liolios K."/>
            <person name="Pagani I."/>
            <person name="Ivanova N."/>
            <person name="Mavromatis K."/>
            <person name="Pati A."/>
            <person name="Chen A."/>
            <person name="Palaniappan K."/>
            <person name="Land M."/>
            <person name="Hauser L."/>
            <person name="Chang Y.J."/>
            <person name="Jeffries C.D."/>
            <person name="Detter J.C."/>
            <person name="Beck B."/>
            <person name="Woyke T."/>
            <person name="Bristow J."/>
            <person name="Eisen J.A."/>
            <person name="Markowitz V."/>
            <person name="Hugenholtz P."/>
            <person name="Kyrpides N.C."/>
            <person name="Klenk H.P."/>
        </authorList>
    </citation>
    <scope>NUCLEOTIDE SEQUENCE [LARGE SCALE GENOMIC DNA]</scope>
    <source>
        <strain evidence="9">ATCC 43644 / DSM 9630 / IS1B</strain>
    </source>
</reference>
<feature type="domain" description="Cytochrome c" evidence="7">
    <location>
        <begin position="44"/>
        <end position="208"/>
    </location>
</feature>
<dbReference type="InterPro" id="IPR036909">
    <property type="entry name" value="Cyt_c-like_dom_sf"/>
</dbReference>
<dbReference type="Pfam" id="PF07635">
    <property type="entry name" value="PSCyt1"/>
    <property type="match status" value="1"/>
</dbReference>
<evidence type="ECO:0000256" key="4">
    <source>
        <dbReference type="PROSITE-ProRule" id="PRU00433"/>
    </source>
</evidence>
<evidence type="ECO:0000256" key="3">
    <source>
        <dbReference type="ARBA" id="ARBA00023004"/>
    </source>
</evidence>
<dbReference type="PANTHER" id="PTHR35889:SF3">
    <property type="entry name" value="F-BOX DOMAIN-CONTAINING PROTEIN"/>
    <property type="match status" value="1"/>
</dbReference>
<dbReference type="GO" id="GO:0009055">
    <property type="term" value="F:electron transfer activity"/>
    <property type="evidence" value="ECO:0007669"/>
    <property type="project" value="InterPro"/>
</dbReference>
<dbReference type="GO" id="GO:0020037">
    <property type="term" value="F:heme binding"/>
    <property type="evidence" value="ECO:0007669"/>
    <property type="project" value="InterPro"/>
</dbReference>
<dbReference type="SUPFAM" id="SSF46626">
    <property type="entry name" value="Cytochrome c"/>
    <property type="match status" value="1"/>
</dbReference>
<dbReference type="Proteomes" id="UP000008631">
    <property type="component" value="Chromosome"/>
</dbReference>
<feature type="chain" id="PRO_5003229817" description="Cytochrome c domain-containing protein" evidence="6">
    <location>
        <begin position="33"/>
        <end position="858"/>
    </location>
</feature>
<reference key="1">
    <citation type="submission" date="2010-11" db="EMBL/GenBank/DDBJ databases">
        <title>The complete sequence of chromosome of Isophaera pallida ATCC 43644.</title>
        <authorList>
            <consortium name="US DOE Joint Genome Institute (JGI-PGF)"/>
            <person name="Lucas S."/>
            <person name="Copeland A."/>
            <person name="Lapidus A."/>
            <person name="Bruce D."/>
            <person name="Goodwin L."/>
            <person name="Pitluck S."/>
            <person name="Kyrpides N."/>
            <person name="Mavromatis K."/>
            <person name="Pagani I."/>
            <person name="Ivanova N."/>
            <person name="Saunders E."/>
            <person name="Brettin T."/>
            <person name="Detter J.C."/>
            <person name="Han C."/>
            <person name="Tapia R."/>
            <person name="Land M."/>
            <person name="Hauser L."/>
            <person name="Markowitz V."/>
            <person name="Cheng J.-F."/>
            <person name="Hugenholtz P."/>
            <person name="Woyke T."/>
            <person name="Wu D."/>
            <person name="Eisen J.A."/>
        </authorList>
    </citation>
    <scope>NUCLEOTIDE SEQUENCE</scope>
    <source>
        <strain>ATCC 43644</strain>
    </source>
</reference>
<dbReference type="InterPro" id="IPR022655">
    <property type="entry name" value="DUF1553"/>
</dbReference>
<organism evidence="8 9">
    <name type="scientific">Isosphaera pallida (strain ATCC 43644 / DSM 9630 / IS1B)</name>
    <dbReference type="NCBI Taxonomy" id="575540"/>
    <lineage>
        <taxon>Bacteria</taxon>
        <taxon>Pseudomonadati</taxon>
        <taxon>Planctomycetota</taxon>
        <taxon>Planctomycetia</taxon>
        <taxon>Isosphaerales</taxon>
        <taxon>Isosphaeraceae</taxon>
        <taxon>Isosphaera</taxon>
    </lineage>
</organism>
<dbReference type="Pfam" id="PF07583">
    <property type="entry name" value="PSCyt2"/>
    <property type="match status" value="1"/>
</dbReference>
<keyword evidence="3 4" id="KW-0408">Iron</keyword>